<accession>A0A8T0BIY3</accession>
<feature type="compositionally biased region" description="Polar residues" evidence="1">
    <location>
        <begin position="15"/>
        <end position="25"/>
    </location>
</feature>
<feature type="region of interest" description="Disordered" evidence="1">
    <location>
        <begin position="1"/>
        <end position="39"/>
    </location>
</feature>
<evidence type="ECO:0000313" key="3">
    <source>
        <dbReference type="Proteomes" id="UP000606274"/>
    </source>
</evidence>
<proteinExistence type="predicted"/>
<comment type="caution">
    <text evidence="2">The sequence shown here is derived from an EMBL/GenBank/DDBJ whole genome shotgun (WGS) entry which is preliminary data.</text>
</comment>
<reference evidence="2" key="1">
    <citation type="submission" date="2020-08" db="EMBL/GenBank/DDBJ databases">
        <title>Chromosome-level assembly of Southern catfish (Silurus meridionalis) provides insights into visual adaptation to the nocturnal and benthic lifestyles.</title>
        <authorList>
            <person name="Zhang Y."/>
            <person name="Wang D."/>
            <person name="Peng Z."/>
        </authorList>
    </citation>
    <scope>NUCLEOTIDE SEQUENCE</scope>
    <source>
        <strain evidence="2">SWU-2019-XX</strain>
        <tissue evidence="2">Muscle</tissue>
    </source>
</reference>
<protein>
    <submittedName>
        <fullName evidence="2">Uncharacterized protein</fullName>
    </submittedName>
</protein>
<organism evidence="2 3">
    <name type="scientific">Silurus meridionalis</name>
    <name type="common">Southern catfish</name>
    <name type="synonym">Silurus soldatovi meridionalis</name>
    <dbReference type="NCBI Taxonomy" id="175797"/>
    <lineage>
        <taxon>Eukaryota</taxon>
        <taxon>Metazoa</taxon>
        <taxon>Chordata</taxon>
        <taxon>Craniata</taxon>
        <taxon>Vertebrata</taxon>
        <taxon>Euteleostomi</taxon>
        <taxon>Actinopterygii</taxon>
        <taxon>Neopterygii</taxon>
        <taxon>Teleostei</taxon>
        <taxon>Ostariophysi</taxon>
        <taxon>Siluriformes</taxon>
        <taxon>Siluridae</taxon>
        <taxon>Silurus</taxon>
    </lineage>
</organism>
<dbReference type="EMBL" id="JABFDY010000005">
    <property type="protein sequence ID" value="KAF7707191.1"/>
    <property type="molecule type" value="Genomic_DNA"/>
</dbReference>
<keyword evidence="3" id="KW-1185">Reference proteome</keyword>
<dbReference type="Proteomes" id="UP000606274">
    <property type="component" value="Unassembled WGS sequence"/>
</dbReference>
<feature type="compositionally biased region" description="Low complexity" evidence="1">
    <location>
        <begin position="26"/>
        <end position="39"/>
    </location>
</feature>
<sequence length="296" mass="33122">MMAEKVTEIEEATERSQALETRSIVSASTNRSRSSSASIAAAKARAKLEAARAKAEFLRKESEILIEKAQLKVTEAHMEASLSALKHESEVAAVLAEAKVLEAAAESELGERISDAREISDRTRDYVMHQSRLEFSPPVEDEQYQSPLEPIVHVLKPETPQRQHRLTAWDVSDSYNKPDTESMVQQPQRSVKFQAPPFTSSPCKTTPQSSFNNDANLAFCFLYVLCFGKALPKGVVEEVREEECRRRKHEERSLLNGRLKSPMTKRQVLKKAEGSSPKMTGSPRRQNHLTSVGSVE</sequence>
<feature type="region of interest" description="Disordered" evidence="1">
    <location>
        <begin position="257"/>
        <end position="296"/>
    </location>
</feature>
<name>A0A8T0BIY3_SILME</name>
<evidence type="ECO:0000256" key="1">
    <source>
        <dbReference type="SAM" id="MobiDB-lite"/>
    </source>
</evidence>
<gene>
    <name evidence="2" type="ORF">HF521_018409</name>
</gene>
<dbReference type="AlphaFoldDB" id="A0A8T0BIY3"/>
<evidence type="ECO:0000313" key="2">
    <source>
        <dbReference type="EMBL" id="KAF7707191.1"/>
    </source>
</evidence>
<feature type="compositionally biased region" description="Basic and acidic residues" evidence="1">
    <location>
        <begin position="1"/>
        <end position="14"/>
    </location>
</feature>